<feature type="region of interest" description="Disordered" evidence="1">
    <location>
        <begin position="819"/>
        <end position="838"/>
    </location>
</feature>
<sequence length="1066" mass="107888">MRAEPLLILVSGETRNAEQHTGQLAFTTTAKGLQFTSCSGILLSAANLHDGLVLLPAAVLHRWLKPGITPQDSIEPPSLSADCAICAVGPATVLSGGAAMCIPIATVRVPAVSRSAAQLLQSLNRGTSSSDWAFGWHIGGSHCTPVEQGSFVLCWTQPVSGCSVDTGVAAGFTSAPDPPKPHIYATFAANEAANPASSNGSGATATWPGPHPRLDKWGTQYGNGDEGAAIARGTLTTPQCVALMASLYSSLSAARDCGIPGPISGNGGSATVGVEAVSLRQQVHATDCELAAPAAGSPRPNCASAETRPGCLVSIVGSPFGCLAPFHFSNAVFNGVIACALPEPHDHTAYIPAGGAAASGSANHVKTDSDVRCSCGPALYALDAHVFPGMEGALVTVLQAPGAAAVELGGSNCQGRTPPRGCPGHVGGSRSPAFPLQPLALLCIPVSRRADGVQVPLAAGWSHVAAALRDVLAQLLLRSQGASADGAAAVAHLISSTSTTREKQQLQLQPVAASSLMDAATAAACCVSGCCHARATCNGGMHSGPFEARGRASHSIGTGLWSVGIAGRHVARPHDSRAAAAATVGPLAAAALQPRSLSGILPAAPVPSACLLSRAMTAADSAQPGAYPHSCSGVPAAALLANATFATAMIAECSSAAVSPAALAAGAAAEGLPSWVLQAVVLLRYNGSWATGVIIESSTGRLVTTAHLFQRPSDSAGTPPHNRPTRGHGGGGDDTWARLQCWVRVPSIIGSGGSGAGGVNAACVTCGGARSSRGPVYRWVRARVLYMWSNHLDLAVLQLEPSYTSRWTSVPALAEVRHTARARDDATRDPPVFRPTPGSKVATLVNTDNAGAEVEPYSVYSPGTPVWAVGHSLVGPSAEWPALVSYGCVARVLRVHSGRPSMVIASTTTHAGGSGGALLDCHGRLVGLVTSNARHAGGITLPNMAFCIAAEELAPVIRWAAATASSSMMGTAQRGRGLSELAKLDVSDEDAARMWRLLMPSLEPPAPTDIAAAAAAAAAGKELIYGVDGTYRIQTTGTTGATGAGAAGDEGEVAAALLPRGGRSRL</sequence>
<comment type="caution">
    <text evidence="2">The sequence shown here is derived from an EMBL/GenBank/DDBJ whole genome shotgun (WGS) entry which is preliminary data.</text>
</comment>
<dbReference type="PANTHER" id="PTHR21004">
    <property type="entry name" value="SERINE PROTEASE-RELATED"/>
    <property type="match status" value="1"/>
</dbReference>
<dbReference type="Proteomes" id="UP001165090">
    <property type="component" value="Unassembled WGS sequence"/>
</dbReference>
<dbReference type="InterPro" id="IPR039245">
    <property type="entry name" value="TYSND1/DEG15"/>
</dbReference>
<keyword evidence="3" id="KW-1185">Reference proteome</keyword>
<evidence type="ECO:0000256" key="1">
    <source>
        <dbReference type="SAM" id="MobiDB-lite"/>
    </source>
</evidence>
<dbReference type="Pfam" id="PF13365">
    <property type="entry name" value="Trypsin_2"/>
    <property type="match status" value="1"/>
</dbReference>
<dbReference type="SUPFAM" id="SSF50494">
    <property type="entry name" value="Trypsin-like serine proteases"/>
    <property type="match status" value="1"/>
</dbReference>
<evidence type="ECO:0000313" key="2">
    <source>
        <dbReference type="EMBL" id="GLI61287.1"/>
    </source>
</evidence>
<dbReference type="InterPro" id="IPR043504">
    <property type="entry name" value="Peptidase_S1_PA_chymotrypsin"/>
</dbReference>
<gene>
    <name evidence="2" type="ORF">VaNZ11_003638</name>
</gene>
<proteinExistence type="predicted"/>
<organism evidence="2 3">
    <name type="scientific">Volvox africanus</name>
    <dbReference type="NCBI Taxonomy" id="51714"/>
    <lineage>
        <taxon>Eukaryota</taxon>
        <taxon>Viridiplantae</taxon>
        <taxon>Chlorophyta</taxon>
        <taxon>core chlorophytes</taxon>
        <taxon>Chlorophyceae</taxon>
        <taxon>CS clade</taxon>
        <taxon>Chlamydomonadales</taxon>
        <taxon>Volvocaceae</taxon>
        <taxon>Volvox</taxon>
    </lineage>
</organism>
<accession>A0ABQ5RUP2</accession>
<feature type="region of interest" description="Disordered" evidence="1">
    <location>
        <begin position="710"/>
        <end position="733"/>
    </location>
</feature>
<name>A0ABQ5RUP2_9CHLO</name>
<evidence type="ECO:0000313" key="3">
    <source>
        <dbReference type="Proteomes" id="UP001165090"/>
    </source>
</evidence>
<dbReference type="Gene3D" id="2.40.10.10">
    <property type="entry name" value="Trypsin-like serine proteases"/>
    <property type="match status" value="1"/>
</dbReference>
<dbReference type="InterPro" id="IPR009003">
    <property type="entry name" value="Peptidase_S1_PA"/>
</dbReference>
<protein>
    <recommendedName>
        <fullName evidence="4">Glyoxysomal processing protease, glyoxysomal</fullName>
    </recommendedName>
</protein>
<feature type="compositionally biased region" description="Basic and acidic residues" evidence="1">
    <location>
        <begin position="819"/>
        <end position="828"/>
    </location>
</feature>
<reference evidence="2 3" key="1">
    <citation type="journal article" date="2023" name="IScience">
        <title>Expanded male sex-determining region conserved during the evolution of homothallism in the green alga Volvox.</title>
        <authorList>
            <person name="Yamamoto K."/>
            <person name="Matsuzaki R."/>
            <person name="Mahakham W."/>
            <person name="Heman W."/>
            <person name="Sekimoto H."/>
            <person name="Kawachi M."/>
            <person name="Minakuchi Y."/>
            <person name="Toyoda A."/>
            <person name="Nozaki H."/>
        </authorList>
    </citation>
    <scope>NUCLEOTIDE SEQUENCE [LARGE SCALE GENOMIC DNA]</scope>
    <source>
        <strain evidence="2 3">NIES-4468</strain>
    </source>
</reference>
<evidence type="ECO:0008006" key="4">
    <source>
        <dbReference type="Google" id="ProtNLM"/>
    </source>
</evidence>
<dbReference type="PANTHER" id="PTHR21004:SF0">
    <property type="entry name" value="PEROXISOMAL LEADER PEPTIDE-PROCESSING PROTEASE"/>
    <property type="match status" value="1"/>
</dbReference>
<dbReference type="EMBL" id="BSDZ01000010">
    <property type="protein sequence ID" value="GLI61287.1"/>
    <property type="molecule type" value="Genomic_DNA"/>
</dbReference>